<dbReference type="GO" id="GO:0010446">
    <property type="term" value="P:response to alkaline pH"/>
    <property type="evidence" value="ECO:0007669"/>
    <property type="project" value="UniProtKB-ARBA"/>
</dbReference>
<dbReference type="InterPro" id="IPR036971">
    <property type="entry name" value="PDEase_catalytic_dom_sf"/>
</dbReference>
<dbReference type="GO" id="GO:0010628">
    <property type="term" value="P:positive regulation of gene expression"/>
    <property type="evidence" value="ECO:0007669"/>
    <property type="project" value="UniProtKB-ARBA"/>
</dbReference>
<dbReference type="GO" id="GO:0004114">
    <property type="term" value="F:3',5'-cyclic-nucleotide phosphodiesterase activity"/>
    <property type="evidence" value="ECO:0007669"/>
    <property type="project" value="UniProtKB-EC"/>
</dbReference>
<dbReference type="GO" id="GO:0046872">
    <property type="term" value="F:metal ion binding"/>
    <property type="evidence" value="ECO:0007669"/>
    <property type="project" value="UniProtKB-KW"/>
</dbReference>
<sequence>MNMNLLIKGFLNLERKCFSEFVFSIKIVTGISTTAFSRAVDWLCCGIRNQDDGENSTYVGTISAHLSSSVTQGGQQHGRKISPVSKLHAVEHIVSPKYESLPSDPVIDHLASFDSFSDLDPESRKQSSAEGYRNQVLLPELLVTRACPVIADCQQQQQHESYSNFASALHVFRLIVPQQQGTAVKDVACQCDGQNGSDNSGNNNTFGCSLDDGLFPAKPPLSLPVKMGDALRKRQPATYYHSTSSCMKLLNDLESENAPLFADTLCDSSSSSLSQSTGQKTLEYSVCRNRVRVTSASSTDITPISVIASTVAISDTVTEQHESKSAFTVTANGIPTRKMTLASYDVTVVRARRLTLSRSASDSKLYIGTRRQAELGLAGIQPCDARCKGVDELSRVTADIAAENPDMIRFQQVLNSWIGAHTGARTAAFLLISKECNSCFCQVCGNQLLEEPIYCGGADVLWSLFNGNANSKDLSLPPCTARALNIYVDIDMLSKEFRERIYAIVQKSTDGENLLRSSLSGTIFLLQARSNFVAGLLLIHQNEYTVEAERSFVMPHLHLIAALLSIVANIEEQKRLAQQSEVFLTMTQNVFSSLQDMNLLVRNITKEAKTLVHAEICSLFLLDRENSELVAEVFEKNGSNDEYLTEIRMPLSLGIVGQVASTGQMMNVKEAYSHPAFYPKVDERTGFVTRNILCFPIKDSSGNLVGVAELCNKIGKLAFTKHDEQIAMTFAIYCAISISHCLLYRKLQEAHRRSHLAAELLVQGSTLSIAPEDLLRLTAGDIPSATSFAPEFDHFNFSPRSIGSGDIYVEAALSIFKDLGFVQRFRLQRQTLACFLLMVQKGYRDVPYHNWSHAFAVAHFTYLLLRTETAHNALNELESFALFVASLCHDIDHRGTTNAFQVQSRTPLAQLYSSEGSVLERHHFAQTISILNMEECNIFVSLNRHQFHSVLDHIRDIILATDIANHLQKVQDINRMVEVGFDSSIKHHRYLLLCLMMTSADLSDQTKDFRNSKAIAENIYKEFFSQGDLEKQMGNRPLEMMDRDRACVPKLQLEFMDTIAVPVFEYLSQLLPESKNTYESMLFNRKCWLALDEILAEEKYPTLGLDYLKDTFLEKRVIKRAQQRHK</sequence>
<organism evidence="11">
    <name type="scientific">Brugia malayi</name>
    <name type="common">Filarial nematode worm</name>
    <dbReference type="NCBI Taxonomy" id="6279"/>
    <lineage>
        <taxon>Eukaryota</taxon>
        <taxon>Metazoa</taxon>
        <taxon>Ecdysozoa</taxon>
        <taxon>Nematoda</taxon>
        <taxon>Chromadorea</taxon>
        <taxon>Rhabditida</taxon>
        <taxon>Spirurina</taxon>
        <taxon>Spiruromorpha</taxon>
        <taxon>Filarioidea</taxon>
        <taxon>Onchocercidae</taxon>
        <taxon>Brugia</taxon>
    </lineage>
</organism>
<dbReference type="FunFam" id="1.10.1300.10:FF:000003">
    <property type="entry name" value="Phosphodiesterase"/>
    <property type="match status" value="1"/>
</dbReference>
<dbReference type="GO" id="GO:0010754">
    <property type="term" value="P:negative regulation of cGMP-mediated signaling"/>
    <property type="evidence" value="ECO:0007669"/>
    <property type="project" value="UniProtKB-ARBA"/>
</dbReference>
<evidence type="ECO:0000256" key="7">
    <source>
        <dbReference type="PIRSR" id="PIRSR623088-2"/>
    </source>
</evidence>
<keyword evidence="3" id="KW-0140">cGMP</keyword>
<reference evidence="13" key="3">
    <citation type="submission" date="2022-04" db="UniProtKB">
        <authorList>
            <consortium name="WormBaseParasite"/>
        </authorList>
    </citation>
    <scope>IDENTIFICATION</scope>
</reference>
<dbReference type="EMBL" id="CAAKNF010000192">
    <property type="protein sequence ID" value="VIO91609.1"/>
    <property type="molecule type" value="Genomic_DNA"/>
</dbReference>
<dbReference type="InterPro" id="IPR023088">
    <property type="entry name" value="PDEase"/>
</dbReference>
<dbReference type="AlphaFoldDB" id="A0A4E9F4B6"/>
<evidence type="ECO:0000313" key="12">
    <source>
        <dbReference type="Proteomes" id="UP000006672"/>
    </source>
</evidence>
<dbReference type="InterPro" id="IPR029016">
    <property type="entry name" value="GAF-like_dom_sf"/>
</dbReference>
<dbReference type="InterPro" id="IPR003607">
    <property type="entry name" value="HD/PDEase_dom"/>
</dbReference>
<feature type="binding site" evidence="7">
    <location>
        <begin position="849"/>
        <end position="853"/>
    </location>
    <ligand>
        <name>AMP</name>
        <dbReference type="ChEBI" id="CHEBI:456215"/>
    </ligand>
</feature>
<dbReference type="SMART" id="SM00065">
    <property type="entry name" value="GAF"/>
    <property type="match status" value="1"/>
</dbReference>
<dbReference type="RefSeq" id="XP_042933059.1">
    <property type="nucleotide sequence ID" value="XM_043077125.1"/>
</dbReference>
<feature type="binding site" evidence="8">
    <location>
        <position position="1001"/>
    </location>
    <ligand>
        <name>Zn(2+)</name>
        <dbReference type="ChEBI" id="CHEBI:29105"/>
        <label>1</label>
    </ligand>
</feature>
<dbReference type="OrthoDB" id="295473at2759"/>
<evidence type="ECO:0000259" key="10">
    <source>
        <dbReference type="PROSITE" id="PS51845"/>
    </source>
</evidence>
<dbReference type="CDD" id="cd00077">
    <property type="entry name" value="HDc"/>
    <property type="match status" value="1"/>
</dbReference>
<dbReference type="Pfam" id="PF01590">
    <property type="entry name" value="GAF"/>
    <property type="match status" value="1"/>
</dbReference>
<reference evidence="11" key="2">
    <citation type="submission" date="2019-04" db="EMBL/GenBank/DDBJ databases">
        <authorList>
            <person name="Howe K."/>
            <person name="Paulini M."/>
            <person name="Williams G."/>
        </authorList>
    </citation>
    <scope>NUCLEOTIDE SEQUENCE [LARGE SCALE GENOMIC DNA]</scope>
    <source>
        <strain evidence="11">FR3</strain>
    </source>
</reference>
<dbReference type="PROSITE" id="PS00126">
    <property type="entry name" value="PDEASE_I_1"/>
    <property type="match status" value="1"/>
</dbReference>
<dbReference type="CTD" id="6103939"/>
<dbReference type="Gene3D" id="1.10.1300.10">
    <property type="entry name" value="3'5'-cyclic nucleotide phosphodiesterase, catalytic domain"/>
    <property type="match status" value="1"/>
</dbReference>
<dbReference type="KEGG" id="bmy:BM_BM5306"/>
<evidence type="ECO:0000256" key="2">
    <source>
        <dbReference type="ARBA" id="ARBA00007648"/>
    </source>
</evidence>
<dbReference type="Gene3D" id="3.30.450.40">
    <property type="match status" value="1"/>
</dbReference>
<dbReference type="InterPro" id="IPR023174">
    <property type="entry name" value="PDEase_CS"/>
</dbReference>
<feature type="binding site" evidence="7">
    <location>
        <position position="890"/>
    </location>
    <ligand>
        <name>AMP</name>
        <dbReference type="ChEBI" id="CHEBI:456215"/>
    </ligand>
</feature>
<dbReference type="InterPro" id="IPR002073">
    <property type="entry name" value="PDEase_catalytic_dom"/>
</dbReference>
<dbReference type="SMART" id="SM00471">
    <property type="entry name" value="HDc"/>
    <property type="match status" value="1"/>
</dbReference>
<dbReference type="GO" id="GO:0042542">
    <property type="term" value="P:response to hydrogen peroxide"/>
    <property type="evidence" value="ECO:0007669"/>
    <property type="project" value="UniProtKB-ARBA"/>
</dbReference>
<comment type="cofactor">
    <cofactor evidence="9">
        <name>a divalent metal cation</name>
        <dbReference type="ChEBI" id="CHEBI:60240"/>
    </cofactor>
    <text evidence="9">Binds 2 divalent metal cations per subunit. Site 1 may preferentially bind zinc ions, while site 2 has a preference for magnesium and/or manganese ions.</text>
</comment>
<dbReference type="PRINTS" id="PR00387">
    <property type="entry name" value="PDIESTERASE1"/>
</dbReference>
<evidence type="ECO:0000313" key="13">
    <source>
        <dbReference type="WBParaSite" id="Bm5306.1"/>
    </source>
</evidence>
<evidence type="ECO:0000256" key="1">
    <source>
        <dbReference type="ARBA" id="ARBA00001073"/>
    </source>
</evidence>
<dbReference type="Pfam" id="PF00233">
    <property type="entry name" value="PDEase_I"/>
    <property type="match status" value="1"/>
</dbReference>
<dbReference type="GO" id="GO:0007602">
    <property type="term" value="P:phototransduction"/>
    <property type="evidence" value="ECO:0007669"/>
    <property type="project" value="UniProtKB-ARBA"/>
</dbReference>
<protein>
    <recommendedName>
        <fullName evidence="9">Phosphodiesterase</fullName>
        <ecNumber evidence="9">3.1.4.-</ecNumber>
    </recommendedName>
</protein>
<dbReference type="GO" id="GO:0007635">
    <property type="term" value="P:chemosensory behavior"/>
    <property type="evidence" value="ECO:0007669"/>
    <property type="project" value="UniProtKB-ARBA"/>
</dbReference>
<feature type="binding site" evidence="8">
    <location>
        <position position="890"/>
    </location>
    <ligand>
        <name>Zn(2+)</name>
        <dbReference type="ChEBI" id="CHEBI:29105"/>
        <label>1</label>
    </ligand>
</feature>
<reference evidence="12" key="1">
    <citation type="journal article" date="2007" name="Science">
        <title>Draft genome of the filarial nematode parasite Brugia malayi.</title>
        <authorList>
            <person name="Ghedin E."/>
            <person name="Wang S."/>
            <person name="Spiro D."/>
            <person name="Caler E."/>
            <person name="Zhao Q."/>
            <person name="Crabtree J."/>
            <person name="Allen J.E."/>
            <person name="Delcher A.L."/>
            <person name="Guiliano D.B."/>
            <person name="Miranda-Saavedra D."/>
            <person name="Angiuoli S.V."/>
            <person name="Creasy T."/>
            <person name="Amedeo P."/>
            <person name="Haas B."/>
            <person name="El-Sayed N.M."/>
            <person name="Wortman J.R."/>
            <person name="Feldblyum T."/>
            <person name="Tallon L."/>
            <person name="Schatz M."/>
            <person name="Shumway M."/>
            <person name="Koo H."/>
            <person name="Salzberg S.L."/>
            <person name="Schobel S."/>
            <person name="Pertea M."/>
            <person name="Pop M."/>
            <person name="White O."/>
            <person name="Barton G.J."/>
            <person name="Carlow C.K."/>
            <person name="Crawford M.J."/>
            <person name="Daub J."/>
            <person name="Dimmic M.W."/>
            <person name="Estes C.F."/>
            <person name="Foster J.M."/>
            <person name="Ganatra M."/>
            <person name="Gregory W.F."/>
            <person name="Johnson N.M."/>
            <person name="Jin J."/>
            <person name="Komuniecki R."/>
            <person name="Korf I."/>
            <person name="Kumar S."/>
            <person name="Laney S."/>
            <person name="Li B.W."/>
            <person name="Li W."/>
            <person name="Lindblom T.H."/>
            <person name="Lustigman S."/>
            <person name="Ma D."/>
            <person name="Maina C.V."/>
            <person name="Martin D.M."/>
            <person name="McCarter J.P."/>
            <person name="McReynolds L."/>
            <person name="Mitreva M."/>
            <person name="Nutman T.B."/>
            <person name="Parkinson J."/>
            <person name="Peregrin-Alvarez J.M."/>
            <person name="Poole C."/>
            <person name="Ren Q."/>
            <person name="Saunders L."/>
            <person name="Sluder A.E."/>
            <person name="Smith K."/>
            <person name="Stanke M."/>
            <person name="Unnasch T.R."/>
            <person name="Ware J."/>
            <person name="Wei A.D."/>
            <person name="Weil G."/>
            <person name="Williams D.J."/>
            <person name="Zhang Y."/>
            <person name="Williams S.A."/>
            <person name="Fraser-Liggett C."/>
            <person name="Slatko B."/>
            <person name="Blaxter M.L."/>
            <person name="Scott A.L."/>
        </authorList>
    </citation>
    <scope>NUCLEOTIDE SEQUENCE</scope>
    <source>
        <strain evidence="12">FR3</strain>
    </source>
</reference>
<dbReference type="PANTHER" id="PTHR11347">
    <property type="entry name" value="CYCLIC NUCLEOTIDE PHOSPHODIESTERASE"/>
    <property type="match status" value="1"/>
</dbReference>
<feature type="binding site" evidence="7">
    <location>
        <position position="1001"/>
    </location>
    <ligand>
        <name>AMP</name>
        <dbReference type="ChEBI" id="CHEBI:456215"/>
    </ligand>
</feature>
<dbReference type="GO" id="GO:0008340">
    <property type="term" value="P:determination of adult lifespan"/>
    <property type="evidence" value="ECO:0007669"/>
    <property type="project" value="UniProtKB-ARBA"/>
</dbReference>
<dbReference type="EC" id="3.1.4.-" evidence="9"/>
<accession>A0A8L7YMK8</accession>
<feature type="binding site" evidence="7">
    <location>
        <position position="1052"/>
    </location>
    <ligand>
        <name>AMP</name>
        <dbReference type="ChEBI" id="CHEBI:456215"/>
    </ligand>
</feature>
<keyword evidence="5 9" id="KW-0378">Hydrolase</keyword>
<evidence type="ECO:0000256" key="8">
    <source>
        <dbReference type="PIRSR" id="PIRSR623088-3"/>
    </source>
</evidence>
<comment type="similarity">
    <text evidence="2 9">Belongs to the cyclic nucleotide phosphodiesterase family.</text>
</comment>
<feature type="domain" description="PDEase" evidence="10">
    <location>
        <begin position="770"/>
        <end position="1095"/>
    </location>
</feature>
<evidence type="ECO:0000256" key="5">
    <source>
        <dbReference type="ARBA" id="ARBA00022801"/>
    </source>
</evidence>
<dbReference type="GeneID" id="6103939"/>
<dbReference type="Proteomes" id="UP000006672">
    <property type="component" value="Unassembled WGS sequence"/>
</dbReference>
<evidence type="ECO:0000256" key="6">
    <source>
        <dbReference type="PIRSR" id="PIRSR623088-1"/>
    </source>
</evidence>
<name>A0A4E9F4B6_BRUMA</name>
<evidence type="ECO:0000256" key="4">
    <source>
        <dbReference type="ARBA" id="ARBA00022723"/>
    </source>
</evidence>
<feature type="binding site" evidence="8">
    <location>
        <position position="853"/>
    </location>
    <ligand>
        <name>Zn(2+)</name>
        <dbReference type="ChEBI" id="CHEBI:29105"/>
        <label>1</label>
    </ligand>
</feature>
<evidence type="ECO:0000256" key="3">
    <source>
        <dbReference type="ARBA" id="ARBA00022535"/>
    </source>
</evidence>
<feature type="active site" description="Proton donor" evidence="6">
    <location>
        <position position="849"/>
    </location>
</feature>
<dbReference type="GO" id="GO:0006935">
    <property type="term" value="P:chemotaxis"/>
    <property type="evidence" value="ECO:0007669"/>
    <property type="project" value="UniProtKB-ARBA"/>
</dbReference>
<keyword evidence="4 8" id="KW-0479">Metal-binding</keyword>
<accession>A0A4E9F4B6</accession>
<evidence type="ECO:0000313" key="11">
    <source>
        <dbReference type="EMBL" id="VIO91609.1"/>
    </source>
</evidence>
<feature type="binding site" evidence="8">
    <location>
        <position position="890"/>
    </location>
    <ligand>
        <name>Zn(2+)</name>
        <dbReference type="ChEBI" id="CHEBI:29105"/>
        <label>2</label>
    </ligand>
</feature>
<dbReference type="SUPFAM" id="SSF55781">
    <property type="entry name" value="GAF domain-like"/>
    <property type="match status" value="1"/>
</dbReference>
<gene>
    <name evidence="11" type="primary">Bma-pde-2</name>
    <name evidence="11" type="ORF">BM_BM5306</name>
</gene>
<keyword evidence="12" id="KW-1185">Reference proteome</keyword>
<comment type="catalytic activity">
    <reaction evidence="1">
        <text>a nucleoside 3',5'-cyclic phosphate + H2O = a nucleoside 5'-phosphate + H(+)</text>
        <dbReference type="Rhea" id="RHEA:14653"/>
        <dbReference type="ChEBI" id="CHEBI:15377"/>
        <dbReference type="ChEBI" id="CHEBI:15378"/>
        <dbReference type="ChEBI" id="CHEBI:57867"/>
        <dbReference type="ChEBI" id="CHEBI:58464"/>
        <dbReference type="EC" id="3.1.4.17"/>
    </reaction>
</comment>
<dbReference type="SUPFAM" id="SSF109604">
    <property type="entry name" value="HD-domain/PDEase-like"/>
    <property type="match status" value="1"/>
</dbReference>
<dbReference type="InterPro" id="IPR003018">
    <property type="entry name" value="GAF"/>
</dbReference>
<feature type="binding site" evidence="8">
    <location>
        <position position="889"/>
    </location>
    <ligand>
        <name>Zn(2+)</name>
        <dbReference type="ChEBI" id="CHEBI:29105"/>
        <label>1</label>
    </ligand>
</feature>
<dbReference type="PROSITE" id="PS51845">
    <property type="entry name" value="PDEASE_I_2"/>
    <property type="match status" value="1"/>
</dbReference>
<proteinExistence type="inferred from homology"/>
<evidence type="ECO:0000256" key="9">
    <source>
        <dbReference type="RuleBase" id="RU363067"/>
    </source>
</evidence>
<dbReference type="WBParaSite" id="Bm5306.1">
    <property type="protein sequence ID" value="Bm5306.1"/>
    <property type="gene ID" value="WBGene00225567"/>
</dbReference>